<organism evidence="1 2">
    <name type="scientific">Panagrolaimus sp. ES5</name>
    <dbReference type="NCBI Taxonomy" id="591445"/>
    <lineage>
        <taxon>Eukaryota</taxon>
        <taxon>Metazoa</taxon>
        <taxon>Ecdysozoa</taxon>
        <taxon>Nematoda</taxon>
        <taxon>Chromadorea</taxon>
        <taxon>Rhabditida</taxon>
        <taxon>Tylenchina</taxon>
        <taxon>Panagrolaimomorpha</taxon>
        <taxon>Panagrolaimoidea</taxon>
        <taxon>Panagrolaimidae</taxon>
        <taxon>Panagrolaimus</taxon>
    </lineage>
</organism>
<sequence>MRARLLLPVSSATDTIFNDIYRIHFFIIEVCFVDGNVAPKINDIIICPEFLKRVYVINENRYNAICNDILNGITQAAPHGNTGHGMERKTTLKRFARVMFELHKEVLEQAEKNSVVQVNPTQELKRIDARLHFRTSNSHTKCDTCIVLRQVRDSAEDPEDREAAKIHLVNHLNNVKNDRQDYSVRCLFSREGEDLTSVSHDGMSKTKTTVPNLLEDHTKKLPDTLLMHCSLNMAYIHKKFGIFDRQLVCFWNIAQLYGGDSNAIISQLLYSFASCDKISNHISIQLDNWAGNKNYTLLGAFGLLLLWVPKLVKIYISMSEVGHTHNEVDQQFGVLANALSRKKVYTPQGLAKLTEKTLGGVIATSMAPASYDFKSLLKEVENPSGKIKNNHFFEISKDEDGNVILKIARFMRSRTFLANDPRAADPCAFRMFKKKPDLTQFPTIVPPKKFDMEKHVKLCQAVKGRIPPEDYTELLNLPQYLKSLPPPESFKNLLNRFDEKVIASAPILEISDDPENVAIEAFLKSDVVNRIWNSTIENAAAGLQDQDEPEGETASSSKTTKKTTRKSAKVQPATEKKSSKGRKRKQPDF</sequence>
<name>A0AC34F1F3_9BILA</name>
<protein>
    <submittedName>
        <fullName evidence="2">Uncharacterized protein</fullName>
    </submittedName>
</protein>
<accession>A0AC34F1F3</accession>
<evidence type="ECO:0000313" key="2">
    <source>
        <dbReference type="WBParaSite" id="ES5_v2.g10736.t1"/>
    </source>
</evidence>
<evidence type="ECO:0000313" key="1">
    <source>
        <dbReference type="Proteomes" id="UP000887579"/>
    </source>
</evidence>
<dbReference type="WBParaSite" id="ES5_v2.g10736.t1">
    <property type="protein sequence ID" value="ES5_v2.g10736.t1"/>
    <property type="gene ID" value="ES5_v2.g10736"/>
</dbReference>
<reference evidence="2" key="1">
    <citation type="submission" date="2022-11" db="UniProtKB">
        <authorList>
            <consortium name="WormBaseParasite"/>
        </authorList>
    </citation>
    <scope>IDENTIFICATION</scope>
</reference>
<proteinExistence type="predicted"/>
<dbReference type="Proteomes" id="UP000887579">
    <property type="component" value="Unplaced"/>
</dbReference>